<feature type="compositionally biased region" description="Low complexity" evidence="1">
    <location>
        <begin position="53"/>
        <end position="79"/>
    </location>
</feature>
<evidence type="ECO:0000256" key="1">
    <source>
        <dbReference type="SAM" id="MobiDB-lite"/>
    </source>
</evidence>
<sequence>MFSTLSSMLSAGRTKPHSSSLQSFSLVHHKNTLFINSLSVVPVLFTPVSSSTTRLISPTNTTTTTATVPIPTTSSSSRPNEPNECSSIWSLYDDLYHDTLYADSEFHQEEPTHEEIRAGVVDVPVESKKRKVTGSFGRQYRDDCLYVCDWPGCVHLEEKETLYKALASFVLASTLQWLPLKRFTPKFKGVDFPRKHFGLYTH</sequence>
<organism evidence="2 3">
    <name type="scientific">Vicia faba</name>
    <name type="common">Broad bean</name>
    <name type="synonym">Faba vulgaris</name>
    <dbReference type="NCBI Taxonomy" id="3906"/>
    <lineage>
        <taxon>Eukaryota</taxon>
        <taxon>Viridiplantae</taxon>
        <taxon>Streptophyta</taxon>
        <taxon>Embryophyta</taxon>
        <taxon>Tracheophyta</taxon>
        <taxon>Spermatophyta</taxon>
        <taxon>Magnoliopsida</taxon>
        <taxon>eudicotyledons</taxon>
        <taxon>Gunneridae</taxon>
        <taxon>Pentapetalae</taxon>
        <taxon>rosids</taxon>
        <taxon>fabids</taxon>
        <taxon>Fabales</taxon>
        <taxon>Fabaceae</taxon>
        <taxon>Papilionoideae</taxon>
        <taxon>50 kb inversion clade</taxon>
        <taxon>NPAAA clade</taxon>
        <taxon>Hologalegina</taxon>
        <taxon>IRL clade</taxon>
        <taxon>Fabeae</taxon>
        <taxon>Vicia</taxon>
    </lineage>
</organism>
<gene>
    <name evidence="2" type="ORF">VFH_III103000</name>
</gene>
<reference evidence="2 3" key="1">
    <citation type="submission" date="2023-01" db="EMBL/GenBank/DDBJ databases">
        <authorList>
            <person name="Kreplak J."/>
        </authorList>
    </citation>
    <scope>NUCLEOTIDE SEQUENCE [LARGE SCALE GENOMIC DNA]</scope>
</reference>
<keyword evidence="3" id="KW-1185">Reference proteome</keyword>
<evidence type="ECO:0000313" key="2">
    <source>
        <dbReference type="EMBL" id="CAI8603806.1"/>
    </source>
</evidence>
<feature type="region of interest" description="Disordered" evidence="1">
    <location>
        <begin position="53"/>
        <end position="82"/>
    </location>
</feature>
<protein>
    <submittedName>
        <fullName evidence="2">Uncharacterized protein</fullName>
    </submittedName>
</protein>
<dbReference type="AlphaFoldDB" id="A0AAV0ZZX2"/>
<proteinExistence type="predicted"/>
<evidence type="ECO:0000313" key="3">
    <source>
        <dbReference type="Proteomes" id="UP001157006"/>
    </source>
</evidence>
<dbReference type="EMBL" id="OX451738">
    <property type="protein sequence ID" value="CAI8603806.1"/>
    <property type="molecule type" value="Genomic_DNA"/>
</dbReference>
<name>A0AAV0ZZX2_VICFA</name>
<accession>A0AAV0ZZX2</accession>
<dbReference type="Proteomes" id="UP001157006">
    <property type="component" value="Chromosome 3"/>
</dbReference>